<dbReference type="Proteomes" id="UP000235460">
    <property type="component" value="Unassembled WGS sequence"/>
</dbReference>
<dbReference type="Gene3D" id="3.30.1490.300">
    <property type="match status" value="1"/>
</dbReference>
<dbReference type="InterPro" id="IPR050696">
    <property type="entry name" value="FtsA/MreB"/>
</dbReference>
<evidence type="ECO:0000313" key="2">
    <source>
        <dbReference type="Proteomes" id="UP000235460"/>
    </source>
</evidence>
<dbReference type="Gene3D" id="3.30.420.40">
    <property type="match status" value="2"/>
</dbReference>
<comment type="caution">
    <text evidence="1">The sequence shown here is derived from an EMBL/GenBank/DDBJ whole genome shotgun (WGS) entry which is preliminary data.</text>
</comment>
<reference evidence="1 2" key="1">
    <citation type="submission" date="2018-01" db="EMBL/GenBank/DDBJ databases">
        <title>Metagenomic assembled genomes from two thermal pools in the Uzon Caldera, Kamchatka, Russia.</title>
        <authorList>
            <person name="Wilkins L."/>
            <person name="Ettinger C."/>
        </authorList>
    </citation>
    <scope>NUCLEOTIDE SEQUENCE [LARGE SCALE GENOMIC DNA]</scope>
    <source>
        <strain evidence="1">ZAV-08</strain>
    </source>
</reference>
<protein>
    <recommendedName>
        <fullName evidence="3">Type IV pilus assembly protein PilM</fullName>
    </recommendedName>
</protein>
<sequence>MISKIFSKFQSVIDKSKIGKKGVLAFDLGSYSIKIAEIQLIKDEPVLTNFIQGRTYKNIIINGIINDFQYLVSNIKNILDVFRSNTKIANVSLPYDLVIFDSFKSPHIPSEEEIKKKINDEIPYKIEDVYYSYYIIPQKDFYQIFYLVAKKEIIEEYESLIKTLDYQANNIDADFINLHNIIEAIYGEKSKLIVDWGDSKIKLLFCEKGFPIYSRELFNLGLKNLRKDIIKKLKVDSDTAEVLVVNPEKNNYPEVRELYKNYIKEIFDELETTIKFVTGKFNFSIENIFLVGGGARISNICDIFNEYLKINTQLIDLKKLIKFSDNFDPNYINIVNTQGAIAVATAMRDFI</sequence>
<organism evidence="1 2">
    <name type="scientific">Thermodesulfobacterium geofontis</name>
    <dbReference type="NCBI Taxonomy" id="1295609"/>
    <lineage>
        <taxon>Bacteria</taxon>
        <taxon>Pseudomonadati</taxon>
        <taxon>Thermodesulfobacteriota</taxon>
        <taxon>Thermodesulfobacteria</taxon>
        <taxon>Thermodesulfobacteriales</taxon>
        <taxon>Thermodesulfobacteriaceae</taxon>
        <taxon>Thermodesulfobacterium</taxon>
    </lineage>
</organism>
<dbReference type="PANTHER" id="PTHR32432">
    <property type="entry name" value="CELL DIVISION PROTEIN FTSA-RELATED"/>
    <property type="match status" value="1"/>
</dbReference>
<evidence type="ECO:0008006" key="3">
    <source>
        <dbReference type="Google" id="ProtNLM"/>
    </source>
</evidence>
<dbReference type="InterPro" id="IPR005883">
    <property type="entry name" value="PilM"/>
</dbReference>
<name>A0A2N7PNP6_9BACT</name>
<evidence type="ECO:0000313" key="1">
    <source>
        <dbReference type="EMBL" id="PMP67280.1"/>
    </source>
</evidence>
<accession>A0A2N7PNP6</accession>
<proteinExistence type="predicted"/>
<dbReference type="Pfam" id="PF11104">
    <property type="entry name" value="PilM_2"/>
    <property type="match status" value="1"/>
</dbReference>
<gene>
    <name evidence="1" type="ORF">C0190_03590</name>
</gene>
<dbReference type="EMBL" id="PNIK01000054">
    <property type="protein sequence ID" value="PMP67280.1"/>
    <property type="molecule type" value="Genomic_DNA"/>
</dbReference>
<dbReference type="InterPro" id="IPR043129">
    <property type="entry name" value="ATPase_NBD"/>
</dbReference>
<dbReference type="PANTHER" id="PTHR32432:SF3">
    <property type="entry name" value="ETHANOLAMINE UTILIZATION PROTEIN EUTJ"/>
    <property type="match status" value="1"/>
</dbReference>
<dbReference type="AlphaFoldDB" id="A0A2N7PNP6"/>
<dbReference type="SUPFAM" id="SSF53067">
    <property type="entry name" value="Actin-like ATPase domain"/>
    <property type="match status" value="1"/>
</dbReference>